<dbReference type="InterPro" id="IPR036511">
    <property type="entry name" value="TGT-like_sf"/>
</dbReference>
<organism evidence="3">
    <name type="scientific">uncultured marine thaumarchaeote KM3_10_C07</name>
    <dbReference type="NCBI Taxonomy" id="1455986"/>
    <lineage>
        <taxon>Archaea</taxon>
        <taxon>Nitrososphaerota</taxon>
        <taxon>environmental samples</taxon>
    </lineage>
</organism>
<accession>A0A075GBP8</accession>
<dbReference type="NCBIfam" id="TIGR00449">
    <property type="entry name" value="tgt_general"/>
    <property type="match status" value="1"/>
</dbReference>
<keyword evidence="1" id="KW-0819">tRNA processing</keyword>
<name>A0A075GBP8_9ARCH</name>
<protein>
    <submittedName>
        <fullName evidence="3">tRNA-guanine transglycosylase (Tgt, QTRT1)</fullName>
        <ecNumber evidence="3">2.4.2.29</ecNumber>
    </submittedName>
</protein>
<dbReference type="PANTHER" id="PTHR46499:SF1">
    <property type="entry name" value="QUEUINE TRNA-RIBOSYLTRANSFERASE"/>
    <property type="match status" value="1"/>
</dbReference>
<dbReference type="SUPFAM" id="SSF88802">
    <property type="entry name" value="Pre-PUA domain"/>
    <property type="match status" value="1"/>
</dbReference>
<dbReference type="GO" id="GO:0016757">
    <property type="term" value="F:glycosyltransferase activity"/>
    <property type="evidence" value="ECO:0007669"/>
    <property type="project" value="UniProtKB-KW"/>
</dbReference>
<dbReference type="InterPro" id="IPR050076">
    <property type="entry name" value="ArchSynthase1/Queuine_TRR"/>
</dbReference>
<evidence type="ECO:0000256" key="1">
    <source>
        <dbReference type="ARBA" id="ARBA00022694"/>
    </source>
</evidence>
<keyword evidence="3" id="KW-0328">Glycosyltransferase</keyword>
<keyword evidence="3" id="KW-0808">Transferase</keyword>
<dbReference type="SUPFAM" id="SSF51713">
    <property type="entry name" value="tRNA-guanine transglycosylase"/>
    <property type="match status" value="1"/>
</dbReference>
<dbReference type="InterPro" id="IPR002616">
    <property type="entry name" value="tRNA_ribo_trans-like"/>
</dbReference>
<evidence type="ECO:0000313" key="3">
    <source>
        <dbReference type="EMBL" id="AIE99411.1"/>
    </source>
</evidence>
<sequence length="364" mass="42668">MAPIQGGKFLDLVEFSSKQLSKMNFDMFALGSPTEIMENYDYTLLAKMIITAKKNIPSEKALHLFGLGHPLPLSMAVALGCDTFDSASYILYAKHGRYFTENGTRNIDELEYLPCICETCNKYSVREMRKLEHKERISAIGTHNLWLLWKEIVSTRQAIREGRLWEYVGIRARSHPKMWDAFVYISNNMDEISEFQKRFKSKGMFLASFPDNRRPELRNYQKKLADVFRRFENRKIIIIPVTKNKPLLYNNKLKNIIENSKSDYIIGYIIPPIGFVPYQITDIYPISHMESSYEIKKDKIVIDELITTLEEQFSILNPKEVIYMKDNKLNQRVVDFIVREVKPKRIIEGELDFIYTELEEILNN</sequence>
<gene>
    <name evidence="3" type="primary">QTRT1</name>
    <name evidence="3" type="synonym">tgt</name>
</gene>
<feature type="domain" description="tRNA-guanine(15) transglycosylase-like" evidence="2">
    <location>
        <begin position="2"/>
        <end position="176"/>
    </location>
</feature>
<dbReference type="GO" id="GO:0002099">
    <property type="term" value="P:tRNA wobble guanine modification"/>
    <property type="evidence" value="ECO:0007669"/>
    <property type="project" value="TreeGrafter"/>
</dbReference>
<dbReference type="AlphaFoldDB" id="A0A075GBP8"/>
<dbReference type="Pfam" id="PF01702">
    <property type="entry name" value="TGT"/>
    <property type="match status" value="1"/>
</dbReference>
<evidence type="ECO:0000259" key="2">
    <source>
        <dbReference type="Pfam" id="PF01702"/>
    </source>
</evidence>
<dbReference type="EMBL" id="KF900562">
    <property type="protein sequence ID" value="AIE99411.1"/>
    <property type="molecule type" value="Genomic_DNA"/>
</dbReference>
<dbReference type="PANTHER" id="PTHR46499">
    <property type="entry name" value="QUEUINE TRNA-RIBOSYLTRANSFERASE"/>
    <property type="match status" value="1"/>
</dbReference>
<proteinExistence type="predicted"/>
<dbReference type="EC" id="2.4.2.29" evidence="3"/>
<dbReference type="GO" id="GO:0005737">
    <property type="term" value="C:cytoplasm"/>
    <property type="evidence" value="ECO:0007669"/>
    <property type="project" value="TreeGrafter"/>
</dbReference>
<reference evidence="3" key="1">
    <citation type="journal article" date="2014" name="Genome Biol. Evol.">
        <title>Pangenome evidence for extensive interdomain horizontal transfer affecting lineage core and shell genes in uncultured planktonic thaumarchaeota and euryarchaeota.</title>
        <authorList>
            <person name="Deschamps P."/>
            <person name="Zivanovic Y."/>
            <person name="Moreira D."/>
            <person name="Rodriguez-Valera F."/>
            <person name="Lopez-Garcia P."/>
        </authorList>
    </citation>
    <scope>NUCLEOTIDE SEQUENCE</scope>
</reference>
<dbReference type="Gene3D" id="3.20.20.105">
    <property type="entry name" value="Queuine tRNA-ribosyltransferase-like"/>
    <property type="match status" value="1"/>
</dbReference>
<dbReference type="Gene3D" id="3.40.50.10630">
    <property type="entry name" value="Uracil-DNA glycosylase-like"/>
    <property type="match status" value="1"/>
</dbReference>